<organism evidence="2 3">
    <name type="scientific">Aerosakkonema funiforme FACHB-1375</name>
    <dbReference type="NCBI Taxonomy" id="2949571"/>
    <lineage>
        <taxon>Bacteria</taxon>
        <taxon>Bacillati</taxon>
        <taxon>Cyanobacteriota</taxon>
        <taxon>Cyanophyceae</taxon>
        <taxon>Oscillatoriophycideae</taxon>
        <taxon>Aerosakkonematales</taxon>
        <taxon>Aerosakkonemataceae</taxon>
        <taxon>Aerosakkonema</taxon>
    </lineage>
</organism>
<reference evidence="2" key="1">
    <citation type="journal article" date="2015" name="ISME J.">
        <title>Draft Genome Sequence of Streptomyces incarnatus NRRL8089, which Produces the Nucleoside Antibiotic Sinefungin.</title>
        <authorList>
            <person name="Oshima K."/>
            <person name="Hattori M."/>
            <person name="Shimizu H."/>
            <person name="Fukuda K."/>
            <person name="Nemoto M."/>
            <person name="Inagaki K."/>
            <person name="Tamura T."/>
        </authorList>
    </citation>
    <scope>NUCLEOTIDE SEQUENCE</scope>
    <source>
        <strain evidence="2">FACHB-1375</strain>
    </source>
</reference>
<evidence type="ECO:0000256" key="1">
    <source>
        <dbReference type="SAM" id="Phobius"/>
    </source>
</evidence>
<evidence type="ECO:0000313" key="2">
    <source>
        <dbReference type="EMBL" id="MBD2183818.1"/>
    </source>
</evidence>
<feature type="transmembrane region" description="Helical" evidence="1">
    <location>
        <begin position="7"/>
        <end position="28"/>
    </location>
</feature>
<sequence>MAKKYKYLQILLLILSVLPAIFLGKLIIKYGVNVPFFDQWGVARYINKYFTSGLTFTDLLAQHNETRPFFPRIVFISLASLTHWDVKYEMLAIFLMACFISFNLYCLNRLTIGGMLWKGILIFLLFNLLIFSPVQYENWLWGFQIVIFIPMLCITSCILIAYSQLSSKVKFLICMSLATVSTFSFANGLLSWLVVFPVLALNTWKDLSKEKWLFTGWIAGFTLNATLYFYNYQKPPHHPGIWDGAVHLQAAIDYFFCFCGSGFAFGNVNLAKNVGMALFSIFIAVCIYLIKCRKDFILWHRTIGWLTIAAYSISSGSIATLGRVGFGVEQSMAPRYTTFSLYLPISLVALVAIIIDDAVRKRDFSKSKLLVNSIGSIALIYLLFLHSLSVNMAVKEMSNWRVARLQGKGCLLFINIVKEEECLATRVNPKIARVKFLANRLNSLGYLQPGLVKSPRIQDIEGTKLSTADGYGYGWFDGLSKVSNDEYVTSGWARLPEREEPADAVILTYEKANNYDTAFALIYTRMKREDVAKVTQKDAYSMSGWQKSFSASKLPKGQVKINAWAFDANTGKAFKLNGTQIVQNL</sequence>
<feature type="transmembrane region" description="Helical" evidence="1">
    <location>
        <begin position="341"/>
        <end position="359"/>
    </location>
</feature>
<comment type="caution">
    <text evidence="2">The sequence shown here is derived from an EMBL/GenBank/DDBJ whole genome shotgun (WGS) entry which is preliminary data.</text>
</comment>
<feature type="transmembrane region" description="Helical" evidence="1">
    <location>
        <begin position="251"/>
        <end position="268"/>
    </location>
</feature>
<evidence type="ECO:0000313" key="3">
    <source>
        <dbReference type="Proteomes" id="UP000641646"/>
    </source>
</evidence>
<proteinExistence type="predicted"/>
<dbReference type="AlphaFoldDB" id="A0A926ZHY0"/>
<feature type="transmembrane region" description="Helical" evidence="1">
    <location>
        <begin position="212"/>
        <end position="230"/>
    </location>
</feature>
<accession>A0A926ZHY0</accession>
<feature type="transmembrane region" description="Helical" evidence="1">
    <location>
        <begin position="140"/>
        <end position="162"/>
    </location>
</feature>
<feature type="transmembrane region" description="Helical" evidence="1">
    <location>
        <begin position="371"/>
        <end position="394"/>
    </location>
</feature>
<dbReference type="EMBL" id="JACJPW010000065">
    <property type="protein sequence ID" value="MBD2183818.1"/>
    <property type="molecule type" value="Genomic_DNA"/>
</dbReference>
<feature type="transmembrane region" description="Helical" evidence="1">
    <location>
        <begin position="90"/>
        <end position="108"/>
    </location>
</feature>
<dbReference type="Proteomes" id="UP000641646">
    <property type="component" value="Unassembled WGS sequence"/>
</dbReference>
<keyword evidence="1" id="KW-0812">Transmembrane</keyword>
<protein>
    <submittedName>
        <fullName evidence="2">Uncharacterized protein</fullName>
    </submittedName>
</protein>
<feature type="transmembrane region" description="Helical" evidence="1">
    <location>
        <begin position="302"/>
        <end position="321"/>
    </location>
</feature>
<keyword evidence="1" id="KW-1133">Transmembrane helix</keyword>
<gene>
    <name evidence="2" type="ORF">H6G03_22585</name>
</gene>
<keyword evidence="3" id="KW-1185">Reference proteome</keyword>
<name>A0A926ZHY0_9CYAN</name>
<feature type="transmembrane region" description="Helical" evidence="1">
    <location>
        <begin position="174"/>
        <end position="200"/>
    </location>
</feature>
<dbReference type="RefSeq" id="WP_190468953.1">
    <property type="nucleotide sequence ID" value="NZ_JACJPW010000065.1"/>
</dbReference>
<feature type="transmembrane region" description="Helical" evidence="1">
    <location>
        <begin position="115"/>
        <end position="134"/>
    </location>
</feature>
<feature type="transmembrane region" description="Helical" evidence="1">
    <location>
        <begin position="274"/>
        <end position="290"/>
    </location>
</feature>
<keyword evidence="1" id="KW-0472">Membrane</keyword>
<reference evidence="2" key="2">
    <citation type="submission" date="2020-08" db="EMBL/GenBank/DDBJ databases">
        <authorList>
            <person name="Chen M."/>
            <person name="Teng W."/>
            <person name="Zhao L."/>
            <person name="Hu C."/>
            <person name="Zhou Y."/>
            <person name="Han B."/>
            <person name="Song L."/>
            <person name="Shu W."/>
        </authorList>
    </citation>
    <scope>NUCLEOTIDE SEQUENCE</scope>
    <source>
        <strain evidence="2">FACHB-1375</strain>
    </source>
</reference>